<gene>
    <name evidence="1" type="ORF">METZ01_LOCUS147358</name>
</gene>
<evidence type="ECO:0000313" key="1">
    <source>
        <dbReference type="EMBL" id="SVA94504.1"/>
    </source>
</evidence>
<proteinExistence type="predicted"/>
<name>A0A381ZZG6_9ZZZZ</name>
<sequence length="76" mass="8923">MKINVSVVGRFHAFNLAAELEKRGYLNKLITTYPKFKVQQWGIPKKKIVSKLSLEIYKRYVERIGVFPRNKLENIA</sequence>
<dbReference type="EMBL" id="UINC01023238">
    <property type="protein sequence ID" value="SVA94504.1"/>
    <property type="molecule type" value="Genomic_DNA"/>
</dbReference>
<protein>
    <submittedName>
        <fullName evidence="1">Uncharacterized protein</fullName>
    </submittedName>
</protein>
<accession>A0A381ZZG6</accession>
<feature type="non-terminal residue" evidence="1">
    <location>
        <position position="76"/>
    </location>
</feature>
<organism evidence="1">
    <name type="scientific">marine metagenome</name>
    <dbReference type="NCBI Taxonomy" id="408172"/>
    <lineage>
        <taxon>unclassified sequences</taxon>
        <taxon>metagenomes</taxon>
        <taxon>ecological metagenomes</taxon>
    </lineage>
</organism>
<dbReference type="AlphaFoldDB" id="A0A381ZZG6"/>
<reference evidence="1" key="1">
    <citation type="submission" date="2018-05" db="EMBL/GenBank/DDBJ databases">
        <authorList>
            <person name="Lanie J.A."/>
            <person name="Ng W.-L."/>
            <person name="Kazmierczak K.M."/>
            <person name="Andrzejewski T.M."/>
            <person name="Davidsen T.M."/>
            <person name="Wayne K.J."/>
            <person name="Tettelin H."/>
            <person name="Glass J.I."/>
            <person name="Rusch D."/>
            <person name="Podicherti R."/>
            <person name="Tsui H.-C.T."/>
            <person name="Winkler M.E."/>
        </authorList>
    </citation>
    <scope>NUCLEOTIDE SEQUENCE</scope>
</reference>